<sequence length="65" mass="7736">MMYILAWIEHLGDDYRSIIKRYADEVNVLVPSMEKFCATQTWNLYGFPIMMAMYARQNNGQVRIK</sequence>
<reference evidence="1 2" key="1">
    <citation type="submission" date="2014-03" db="EMBL/GenBank/DDBJ databases">
        <title>Draft genome of the hookworm Oesophagostomum dentatum.</title>
        <authorList>
            <person name="Mitreva M."/>
        </authorList>
    </citation>
    <scope>NUCLEOTIDE SEQUENCE [LARGE SCALE GENOMIC DNA]</scope>
    <source>
        <strain evidence="1 2">OD-Hann</strain>
    </source>
</reference>
<evidence type="ECO:0000313" key="2">
    <source>
        <dbReference type="Proteomes" id="UP000053660"/>
    </source>
</evidence>
<protein>
    <submittedName>
        <fullName evidence="1">Uncharacterized protein</fullName>
    </submittedName>
</protein>
<dbReference type="AlphaFoldDB" id="A0A0B1S3P3"/>
<dbReference type="EMBL" id="KN610127">
    <property type="protein sequence ID" value="KHJ78082.1"/>
    <property type="molecule type" value="Genomic_DNA"/>
</dbReference>
<keyword evidence="2" id="KW-1185">Reference proteome</keyword>
<name>A0A0B1S3P3_OESDE</name>
<proteinExistence type="predicted"/>
<accession>A0A0B1S3P3</accession>
<dbReference type="Proteomes" id="UP000053660">
    <property type="component" value="Unassembled WGS sequence"/>
</dbReference>
<evidence type="ECO:0000313" key="1">
    <source>
        <dbReference type="EMBL" id="KHJ78082.1"/>
    </source>
</evidence>
<organism evidence="1 2">
    <name type="scientific">Oesophagostomum dentatum</name>
    <name type="common">Nodular worm</name>
    <dbReference type="NCBI Taxonomy" id="61180"/>
    <lineage>
        <taxon>Eukaryota</taxon>
        <taxon>Metazoa</taxon>
        <taxon>Ecdysozoa</taxon>
        <taxon>Nematoda</taxon>
        <taxon>Chromadorea</taxon>
        <taxon>Rhabditida</taxon>
        <taxon>Rhabditina</taxon>
        <taxon>Rhabditomorpha</taxon>
        <taxon>Strongyloidea</taxon>
        <taxon>Strongylidae</taxon>
        <taxon>Oesophagostomum</taxon>
    </lineage>
</organism>
<gene>
    <name evidence="1" type="ORF">OESDEN_22298</name>
</gene>